<organism evidence="2 3">
    <name type="scientific">Solea senegalensis</name>
    <name type="common">Senegalese sole</name>
    <dbReference type="NCBI Taxonomy" id="28829"/>
    <lineage>
        <taxon>Eukaryota</taxon>
        <taxon>Metazoa</taxon>
        <taxon>Chordata</taxon>
        <taxon>Craniata</taxon>
        <taxon>Vertebrata</taxon>
        <taxon>Euteleostomi</taxon>
        <taxon>Actinopterygii</taxon>
        <taxon>Neopterygii</taxon>
        <taxon>Teleostei</taxon>
        <taxon>Neoteleostei</taxon>
        <taxon>Acanthomorphata</taxon>
        <taxon>Carangaria</taxon>
        <taxon>Pleuronectiformes</taxon>
        <taxon>Pleuronectoidei</taxon>
        <taxon>Soleidae</taxon>
        <taxon>Solea</taxon>
    </lineage>
</organism>
<dbReference type="EMBL" id="JAGKHQ010000019">
    <property type="protein sequence ID" value="KAG7481639.1"/>
    <property type="molecule type" value="Genomic_DNA"/>
</dbReference>
<proteinExistence type="predicted"/>
<reference evidence="2 3" key="1">
    <citation type="journal article" date="2021" name="Sci. Rep.">
        <title>Chromosome anchoring in Senegalese sole (Solea senegalensis) reveals sex-associated markers and genome rearrangements in flatfish.</title>
        <authorList>
            <person name="Guerrero-Cozar I."/>
            <person name="Gomez-Garrido J."/>
            <person name="Berbel C."/>
            <person name="Martinez-Blanch J.F."/>
            <person name="Alioto T."/>
            <person name="Claros M.G."/>
            <person name="Gagnaire P.A."/>
            <person name="Manchado M."/>
        </authorList>
    </citation>
    <scope>NUCLEOTIDE SEQUENCE [LARGE SCALE GENOMIC DNA]</scope>
    <source>
        <strain evidence="2">Sse05_10M</strain>
    </source>
</reference>
<sequence length="129" mass="14099">MTASCCSVEPHRLVRSVRNGTRSRTGAAFHFSWHAGGVRTELPSCEHRNSDWDLRSTPAGTSPSKDPGNKAGVGRRAALATGNREFFGEWKMSYGERRSGPPPTNPPTHHLSMTPDPPLVFISDRGSEK</sequence>
<feature type="region of interest" description="Disordered" evidence="1">
    <location>
        <begin position="48"/>
        <end position="129"/>
    </location>
</feature>
<gene>
    <name evidence="2" type="ORF">JOB18_000977</name>
</gene>
<name>A0AAV6Q3I9_SOLSE</name>
<accession>A0AAV6Q3I9</accession>
<dbReference type="AlphaFoldDB" id="A0AAV6Q3I9"/>
<evidence type="ECO:0000256" key="1">
    <source>
        <dbReference type="SAM" id="MobiDB-lite"/>
    </source>
</evidence>
<comment type="caution">
    <text evidence="2">The sequence shown here is derived from an EMBL/GenBank/DDBJ whole genome shotgun (WGS) entry which is preliminary data.</text>
</comment>
<evidence type="ECO:0000313" key="2">
    <source>
        <dbReference type="EMBL" id="KAG7481639.1"/>
    </source>
</evidence>
<dbReference type="Proteomes" id="UP000693946">
    <property type="component" value="Linkage Group LG7"/>
</dbReference>
<evidence type="ECO:0000313" key="3">
    <source>
        <dbReference type="Proteomes" id="UP000693946"/>
    </source>
</evidence>
<keyword evidence="3" id="KW-1185">Reference proteome</keyword>
<protein>
    <submittedName>
        <fullName evidence="2">Uncharacterized protein</fullName>
    </submittedName>
</protein>